<name>A0A7D9D3I6_9GAMM</name>
<feature type="chain" id="PRO_5028010983" evidence="2">
    <location>
        <begin position="21"/>
        <end position="184"/>
    </location>
</feature>
<sequence length="184" mass="19076">MKKTIVLALAAFFIISAAEAETTIQKVKVFEAEGGPPANFPVGKKVGGASATVYRNTDGIGVIIDTKKLSKGVFTAWLFECSGTSTELCAPHPPIFCSSDTAGKKGKGSGKGSGKGKGKEKVHLACGMTATGMPGTGLSDSRSPFVVLILDHGTIDPDTIHLQLTMPMPFPTVPVQTVKVDAVD</sequence>
<evidence type="ECO:0000313" key="3">
    <source>
        <dbReference type="EMBL" id="VUX56383.1"/>
    </source>
</evidence>
<organism evidence="3">
    <name type="scientific">uncultured Woeseiaceae bacterium</name>
    <dbReference type="NCBI Taxonomy" id="1983305"/>
    <lineage>
        <taxon>Bacteria</taxon>
        <taxon>Pseudomonadati</taxon>
        <taxon>Pseudomonadota</taxon>
        <taxon>Gammaproteobacteria</taxon>
        <taxon>Woeseiales</taxon>
        <taxon>Woeseiaceae</taxon>
        <taxon>environmental samples</taxon>
    </lineage>
</organism>
<proteinExistence type="predicted"/>
<accession>A0A7D9D3I6</accession>
<feature type="region of interest" description="Disordered" evidence="1">
    <location>
        <begin position="100"/>
        <end position="119"/>
    </location>
</feature>
<dbReference type="AlphaFoldDB" id="A0A7D9D3I6"/>
<gene>
    <name evidence="3" type="ORF">JTBM06_V1_760001</name>
</gene>
<evidence type="ECO:0000256" key="2">
    <source>
        <dbReference type="SAM" id="SignalP"/>
    </source>
</evidence>
<protein>
    <submittedName>
        <fullName evidence="3">Uncharacterized protein</fullName>
    </submittedName>
</protein>
<reference evidence="3" key="1">
    <citation type="submission" date="2019-07" db="EMBL/GenBank/DDBJ databases">
        <authorList>
            <person name="Weber M."/>
            <person name="Kostadinov I."/>
            <person name="Kostadinov D I."/>
        </authorList>
    </citation>
    <scope>NUCLEOTIDE SEQUENCE</scope>
    <source>
        <strain evidence="3">Gfbio:sag-sample-m06:053724c1-46a9-4a36-b237-ea2bf867836b</strain>
    </source>
</reference>
<dbReference type="EMBL" id="LR633967">
    <property type="protein sequence ID" value="VUX56383.1"/>
    <property type="molecule type" value="Genomic_DNA"/>
</dbReference>
<evidence type="ECO:0000256" key="1">
    <source>
        <dbReference type="SAM" id="MobiDB-lite"/>
    </source>
</evidence>
<feature type="compositionally biased region" description="Basic residues" evidence="1">
    <location>
        <begin position="104"/>
        <end position="116"/>
    </location>
</feature>
<keyword evidence="2" id="KW-0732">Signal</keyword>
<feature type="signal peptide" evidence="2">
    <location>
        <begin position="1"/>
        <end position="20"/>
    </location>
</feature>